<dbReference type="Pfam" id="PF20009">
    <property type="entry name" value="GEVED"/>
    <property type="match status" value="1"/>
</dbReference>
<dbReference type="Pfam" id="PF18962">
    <property type="entry name" value="Por_Secre_tail"/>
    <property type="match status" value="1"/>
</dbReference>
<feature type="domain" description="Ig-like" evidence="2">
    <location>
        <begin position="1086"/>
        <end position="1181"/>
    </location>
</feature>
<dbReference type="SUPFAM" id="SSF81296">
    <property type="entry name" value="E set domains"/>
    <property type="match status" value="1"/>
</dbReference>
<dbReference type="SUPFAM" id="SSF49265">
    <property type="entry name" value="Fibronectin type III"/>
    <property type="match status" value="2"/>
</dbReference>
<dbReference type="SUPFAM" id="SSF49373">
    <property type="entry name" value="Invasin/intimin cell-adhesion fragments"/>
    <property type="match status" value="1"/>
</dbReference>
<organism evidence="4 5">
    <name type="scientific">Flavobacterium cheonanense</name>
    <dbReference type="NCBI Taxonomy" id="706183"/>
    <lineage>
        <taxon>Bacteria</taxon>
        <taxon>Pseudomonadati</taxon>
        <taxon>Bacteroidota</taxon>
        <taxon>Flavobacteriia</taxon>
        <taxon>Flavobacteriales</taxon>
        <taxon>Flavobacteriaceae</taxon>
        <taxon>Flavobacterium</taxon>
    </lineage>
</organism>
<gene>
    <name evidence="4" type="ORF">GCM10022389_22890</name>
</gene>
<dbReference type="NCBIfam" id="TIGR04183">
    <property type="entry name" value="Por_Secre_tail"/>
    <property type="match status" value="1"/>
</dbReference>
<accession>A0ABP7VXF8</accession>
<reference evidence="5" key="1">
    <citation type="journal article" date="2019" name="Int. J. Syst. Evol. Microbiol.">
        <title>The Global Catalogue of Microorganisms (GCM) 10K type strain sequencing project: providing services to taxonomists for standard genome sequencing and annotation.</title>
        <authorList>
            <consortium name="The Broad Institute Genomics Platform"/>
            <consortium name="The Broad Institute Genome Sequencing Center for Infectious Disease"/>
            <person name="Wu L."/>
            <person name="Ma J."/>
        </authorList>
    </citation>
    <scope>NUCLEOTIDE SEQUENCE [LARGE SCALE GENOMIC DNA]</scope>
    <source>
        <strain evidence="5">JCM 17069</strain>
    </source>
</reference>
<feature type="domain" description="Fibronectin type-III" evidence="3">
    <location>
        <begin position="592"/>
        <end position="682"/>
    </location>
</feature>
<name>A0ABP7VXF8_9FLAO</name>
<keyword evidence="5" id="KW-1185">Reference proteome</keyword>
<evidence type="ECO:0000259" key="2">
    <source>
        <dbReference type="PROSITE" id="PS50835"/>
    </source>
</evidence>
<dbReference type="CDD" id="cd00102">
    <property type="entry name" value="IPT"/>
    <property type="match status" value="1"/>
</dbReference>
<dbReference type="InterPro" id="IPR013783">
    <property type="entry name" value="Ig-like_fold"/>
</dbReference>
<evidence type="ECO:0000313" key="5">
    <source>
        <dbReference type="Proteomes" id="UP001500367"/>
    </source>
</evidence>
<dbReference type="InterPro" id="IPR036179">
    <property type="entry name" value="Ig-like_dom_sf"/>
</dbReference>
<dbReference type="InterPro" id="IPR008964">
    <property type="entry name" value="Invasin/intimin_cell_adhesion"/>
</dbReference>
<evidence type="ECO:0008006" key="6">
    <source>
        <dbReference type="Google" id="ProtNLM"/>
    </source>
</evidence>
<keyword evidence="1" id="KW-0732">Signal</keyword>
<protein>
    <recommendedName>
        <fullName evidence="6">T9SS type A sorting domain-containing protein</fullName>
    </recommendedName>
</protein>
<dbReference type="PROSITE" id="PS50835">
    <property type="entry name" value="IG_LIKE"/>
    <property type="match status" value="1"/>
</dbReference>
<evidence type="ECO:0000256" key="1">
    <source>
        <dbReference type="ARBA" id="ARBA00022729"/>
    </source>
</evidence>
<dbReference type="InterPro" id="IPR003599">
    <property type="entry name" value="Ig_sub"/>
</dbReference>
<dbReference type="Gene3D" id="2.60.40.10">
    <property type="entry name" value="Immunoglobulins"/>
    <property type="match status" value="8"/>
</dbReference>
<feature type="domain" description="Fibronectin type-III" evidence="3">
    <location>
        <begin position="691"/>
        <end position="792"/>
    </location>
</feature>
<dbReference type="InterPro" id="IPR007110">
    <property type="entry name" value="Ig-like_dom"/>
</dbReference>
<proteinExistence type="predicted"/>
<dbReference type="InterPro" id="IPR014756">
    <property type="entry name" value="Ig_E-set"/>
</dbReference>
<comment type="caution">
    <text evidence="4">The sequence shown here is derived from an EMBL/GenBank/DDBJ whole genome shotgun (WGS) entry which is preliminary data.</text>
</comment>
<dbReference type="Proteomes" id="UP001500367">
    <property type="component" value="Unassembled WGS sequence"/>
</dbReference>
<dbReference type="SMART" id="SM00409">
    <property type="entry name" value="IG"/>
    <property type="match status" value="5"/>
</dbReference>
<dbReference type="SMART" id="SM00060">
    <property type="entry name" value="FN3"/>
    <property type="match status" value="4"/>
</dbReference>
<dbReference type="InterPro" id="IPR026444">
    <property type="entry name" value="Secre_tail"/>
</dbReference>
<sequence>MLFVGLLLTNFTAFSQVGNYSFATGTSGALDAMTGSTQLVAASSDDGASAVTNIGFNFIFNGVTYNQFSANANGLLRLGSTGVTTAFSNGTATSTTAWFNSTANLPIIAPYFDDLATGVGGKVHFLLTGTAPNRVLKVEWFVTVPRATGGTAAAKFQCWLSETTNTVQFLYGSGMVANTGNYSVGIASAVSGANQMQSVTTSTNTVSTTTYNPLNSGAITAGRTYTFTPPAVTAAPNCVASPTAPANAATNVVSATLSWPFATGSATSYFIYFGTDAGATNILNGVDIGNVNTYTVSSGISASTVYFWRVVPVNAIGSPTGCTTWSFTSGASPNCSTAPSPANLATAVARNPTLSWTAPSSPAASSYDVYFGTSATPPFVVNQTGVSYVPTAPLLANTTYYWQIVPKNALGSATGCVVNSFTTGTTISYCTPVYTSGKTSGDLISNISITGTTLSNNSGTAQTNPAYTYFTGQPNYTGSLQAGSSYSVNVTVGTWGNQAIRAWVDYNDNGTFEASEVIGATTIAPGQSNTGPFPPASFNITLACNPPLGLHRMRVRSVWNVTPTSIDPCASSGFGETEDYDITITTADPCPNPTNLAVNTLTQTTANLTWTLGCAETNWEVAVQPAGTGLPTGPGVAVTSSTYVASGLTLATNYEYYVRAACTPGSLYSAWVGPFAFATLDNAPACTNLVSPANGATNVAITGGAAQLTWLAPATSPTEGAATSYDVYLGTTSGSLSLLGNLPAPVSGNPTVGITGLGYNQTNYWRIVPKNSGGAAVGPCAEWSFTTQGLPANDICSGATNLSVLTSPITGGTAGLTNDFLPSCGSTSTTTAPDAFYSIVVPNGYTLTIGNTASSYDSANTVFYGSCSAQTLIACNDTELVQTTWQNTTGSTQTVYWVQDGWSSGTGTFTLAWSLVPPPVVVSSFTPTAVCGQAGGTVMTITGSNFTGATDVQFNGISAGAGNFTVNSDTQITATLPAGNTAGVVTVYSAPSSNGSASSATSLVVNAFPTVAPILGSSNDLCMPNTLALTNATALGVWSSSNSLVATVDTAGLVTGVAEGTATISYTVTDNGCSTASTYVVNVKEPVVITTQPSPQVILTGTNASFSVAATGSGLSYQWEESTNGGTTFLPVSNGGVYSGATSNNLVLTAVPDTMNTYQYQCVVSGGSPCDPVTSNSVLLTVGNTAITSNPSNVNLCDSGTAVFSVTTSGIANSFQWYEDQGFGPVAISNGGNYSGATSNTLTITGNTTANNGWTYYVDVTGAITVSSTVATLNVATAAGISSQPVNATVCRVTGTTTFTVGTSGSVTGIQWQTSANPTGPWTNVGVGTSYSVNVTGTTPVGVTYYKAVVSAAAPCLAIDSDVASLTVVQPTISVTPSSATYCSPGSPVSLTASGAVSYTWSPATGLDTTSGATVLASPATTTVYTVTGTDSLGCQGTTTVTVTVSPAVGAAASASVTSVCPDGPVQLSAAGSQVFVTSAPGLYTFAASTGNSLDPMTGATVIGSAANDDTPYAASNIGFTFNFNGTNFTQFSASPDGFIRLGAGTATSQFTNSFSSTTNVNKIAPYWDDLALGSAAGGGNIRYVTTGTAPNRVCKIQWFATVPRSTGGAANSTFQLWLYETTGVVEMRYGTMGVGSMSASIGLRGTGTAANYYNSVTVSSGTASSTVINDSNAGQPSSGTMYRFVPGNQPAFTYAWTSTPSGFTSTAQNPIVNPSVSTTYNVVVSSASGCSASSSVGVNVTSDAVITTQPVAPAPICQGGTTTLTVVATGPGLTYQWKLNGVDVSGATSASYVITNAAVAQSGDYTVLITPSCGNSATSNPVSLLVNPTPTVIAPANQSYCFGSTISAIPLSGTPSGVVFDITGGSSIGLANQTNVTEIPSFTGIVGSATITITPKANGCTGTPVTYTVTVNALPNVPTLTASSPICQGATLNLTASSQLLTGYAVNPNSGVAFIDISTSGDSVGAISDDSEHYVTLPSTFTYNNVPYTTAAIGNNGVMVLGATSGNVYWVNAALPQAATGATTGLGDAGAAAICAYWDDLTPGTGASITTQTVGNKYIVQWTNEDSFAATGTGTITFQIQLDLLSGQIHLVYPDVVFAGATANDNGGSATVGLNYSATAAQQYSFNTASLVNNQSITYTPNALSYAWTGPNGFTSALQNPSIANATPAASGVYNVTVTNTATGCFVTAATSSVTVNPTSVAGTASAAASVLCSGSATTINLSGNVGSIQWQQSANGTTWSNISGATSATLNTGSLTSTTYYQAVVTSGVCSSATSNVVMVTVNSVTYGSISTTTACLNTNATLTVSGLVANSTSTIAYTLGGVSQTPVNVVANASGVGTFEVFLATTGQSVVVTSVTRVDVTPSCPLVPTSGTSVVLLVNTNCSTIAPATCGTTLAGWFSTVTATWSNLAQGYRFRITKVDMNTNAPIAAPVIIDRPVNNISLSNVPGTTYNSRYMFEVAVMMNGVWQSFYGPACYLNTPNPVSTIGAQCGSTLTAMNQWINAGAVSNVTAYRFRVTRVIAGVPTGASQETTQGINRFNMTQLSGILFASTYRVEVSLRNTDGTFLPYGTPCDINTPAYPTTQVRTVQCNNYQVTSNSELIIADGVNGATMYRFRVYNGVDYDTFYDNQFNRFTLNNFPGLIPNGAIYSVQVAVRLPNETSFGPYSKACTIKTPLQARAIASDVQLEVVNVFEALAYPNPFAENFKLDVKTNSEANIQVRVYDMIGKLVEDKMINASDIQNFELGNQYPSGVYNVIVSQESNTKTLRVIKR</sequence>
<dbReference type="InterPro" id="IPR036116">
    <property type="entry name" value="FN3_sf"/>
</dbReference>
<dbReference type="InterPro" id="IPR003961">
    <property type="entry name" value="FN3_dom"/>
</dbReference>
<dbReference type="InterPro" id="IPR045474">
    <property type="entry name" value="GEVED"/>
</dbReference>
<dbReference type="Gene3D" id="2.60.40.1080">
    <property type="match status" value="1"/>
</dbReference>
<dbReference type="SUPFAM" id="SSF48726">
    <property type="entry name" value="Immunoglobulin"/>
    <property type="match status" value="1"/>
</dbReference>
<dbReference type="PROSITE" id="PS50853">
    <property type="entry name" value="FN3"/>
    <property type="match status" value="2"/>
</dbReference>
<dbReference type="EMBL" id="BAABCT010000006">
    <property type="protein sequence ID" value="GAA4076503.1"/>
    <property type="molecule type" value="Genomic_DNA"/>
</dbReference>
<evidence type="ECO:0000313" key="4">
    <source>
        <dbReference type="EMBL" id="GAA4076503.1"/>
    </source>
</evidence>
<evidence type="ECO:0000259" key="3">
    <source>
        <dbReference type="PROSITE" id="PS50853"/>
    </source>
</evidence>